<dbReference type="SUPFAM" id="SSF51182">
    <property type="entry name" value="RmlC-like cupins"/>
    <property type="match status" value="1"/>
</dbReference>
<dbReference type="InterPro" id="IPR014710">
    <property type="entry name" value="RmlC-like_jellyroll"/>
</dbReference>
<evidence type="ECO:0000313" key="3">
    <source>
        <dbReference type="Proteomes" id="UP001597451"/>
    </source>
</evidence>
<sequence>MQLFRFDKEVGSHVTQYNSDFWFSRILRTNHTKLQISCMTLEAGGLIGGHLAKVDQLLLILEGEGSVTGENNKMESVKRGEAVFLKTGEWHETRSENGLIAIAIEGEELDQATFMKAKGEK</sequence>
<comment type="caution">
    <text evidence="2">The sequence shown here is derived from an EMBL/GenBank/DDBJ whole genome shotgun (WGS) entry which is preliminary data.</text>
</comment>
<accession>A0ABW5Q3H9</accession>
<gene>
    <name evidence="2" type="ORF">ACFSUN_15280</name>
</gene>
<organism evidence="2 3">
    <name type="scientific">Oceanobacillus kapialis</name>
    <dbReference type="NCBI Taxonomy" id="481353"/>
    <lineage>
        <taxon>Bacteria</taxon>
        <taxon>Bacillati</taxon>
        <taxon>Bacillota</taxon>
        <taxon>Bacilli</taxon>
        <taxon>Bacillales</taxon>
        <taxon>Bacillaceae</taxon>
        <taxon>Oceanobacillus</taxon>
    </lineage>
</organism>
<dbReference type="InterPro" id="IPR011051">
    <property type="entry name" value="RmlC_Cupin_sf"/>
</dbReference>
<dbReference type="EMBL" id="JBHUMX010000041">
    <property type="protein sequence ID" value="MFD2630148.1"/>
    <property type="molecule type" value="Genomic_DNA"/>
</dbReference>
<proteinExistence type="predicted"/>
<dbReference type="Proteomes" id="UP001597451">
    <property type="component" value="Unassembled WGS sequence"/>
</dbReference>
<name>A0ABW5Q3H9_9BACI</name>
<protein>
    <submittedName>
        <fullName evidence="2">Cupin domain-containing protein</fullName>
    </submittedName>
</protein>
<dbReference type="Gene3D" id="2.60.120.10">
    <property type="entry name" value="Jelly Rolls"/>
    <property type="match status" value="1"/>
</dbReference>
<feature type="domain" description="Cupin type-2" evidence="1">
    <location>
        <begin position="39"/>
        <end position="96"/>
    </location>
</feature>
<keyword evidence="3" id="KW-1185">Reference proteome</keyword>
<reference evidence="3" key="1">
    <citation type="journal article" date="2019" name="Int. J. Syst. Evol. Microbiol.">
        <title>The Global Catalogue of Microorganisms (GCM) 10K type strain sequencing project: providing services to taxonomists for standard genome sequencing and annotation.</title>
        <authorList>
            <consortium name="The Broad Institute Genomics Platform"/>
            <consortium name="The Broad Institute Genome Sequencing Center for Infectious Disease"/>
            <person name="Wu L."/>
            <person name="Ma J."/>
        </authorList>
    </citation>
    <scope>NUCLEOTIDE SEQUENCE [LARGE SCALE GENOMIC DNA]</scope>
    <source>
        <strain evidence="3">TISTR 1858</strain>
    </source>
</reference>
<dbReference type="InterPro" id="IPR013096">
    <property type="entry name" value="Cupin_2"/>
</dbReference>
<evidence type="ECO:0000313" key="2">
    <source>
        <dbReference type="EMBL" id="MFD2630148.1"/>
    </source>
</evidence>
<dbReference type="RefSeq" id="WP_379563088.1">
    <property type="nucleotide sequence ID" value="NZ_JBHUMX010000041.1"/>
</dbReference>
<dbReference type="Pfam" id="PF07883">
    <property type="entry name" value="Cupin_2"/>
    <property type="match status" value="1"/>
</dbReference>
<evidence type="ECO:0000259" key="1">
    <source>
        <dbReference type="Pfam" id="PF07883"/>
    </source>
</evidence>